<name>A0A1C7F881_9VIBR</name>
<dbReference type="PATRIC" id="fig|45658.7.peg.987"/>
<protein>
    <recommendedName>
        <fullName evidence="2">Lysozyme inhibitor LprI-like N-terminal domain-containing protein</fullName>
    </recommendedName>
</protein>
<proteinExistence type="predicted"/>
<gene>
    <name evidence="3" type="ORF">VSVS05_01023</name>
</gene>
<sequence>MMKLALLSIVSSLCLFANLSYAASFDCTQARAPVEKMICSNDELSNLDQQLHHQYYAYLTLNKDSNDVVQQIKREQRAWLKARNQQCITPFECAVLYAKRIATLQKKTDQQGLIAELAHISDSNQLIWNREFRLLRADFFGDHSSYLLSKTPLLTSEAFAALMSGPPQAYQDNGEVVIAMSCRQHSCPEKGIVAIDKSTTNKSKAAMVFAAIHYTDEMGNSQIDKPTLTFYYRDPAFFERVKAEILAVVAEHVTVVQVNEVLIGDKLINEE</sequence>
<dbReference type="RefSeq" id="WP_065545209.1">
    <property type="nucleotide sequence ID" value="NZ_CP016414.1"/>
</dbReference>
<evidence type="ECO:0000313" key="3">
    <source>
        <dbReference type="EMBL" id="ANU36150.1"/>
    </source>
</evidence>
<feature type="chain" id="PRO_5008885490" description="Lysozyme inhibitor LprI-like N-terminal domain-containing protein" evidence="1">
    <location>
        <begin position="23"/>
        <end position="271"/>
    </location>
</feature>
<dbReference type="Gene3D" id="1.20.1270.180">
    <property type="match status" value="1"/>
</dbReference>
<keyword evidence="4" id="KW-1185">Reference proteome</keyword>
<dbReference type="Proteomes" id="UP000092528">
    <property type="component" value="Chromosome 1"/>
</dbReference>
<dbReference type="InterPro" id="IPR052755">
    <property type="entry name" value="Lysozyme_Inhibitor_LprI"/>
</dbReference>
<evidence type="ECO:0000313" key="4">
    <source>
        <dbReference type="Proteomes" id="UP000092528"/>
    </source>
</evidence>
<dbReference type="PANTHER" id="PTHR37549:SF1">
    <property type="entry name" value="LIPOPROTEIN LPRI"/>
    <property type="match status" value="1"/>
</dbReference>
<dbReference type="InterPro" id="IPR009739">
    <property type="entry name" value="LprI-like_N"/>
</dbReference>
<keyword evidence="1" id="KW-0732">Signal</keyword>
<feature type="signal peptide" evidence="1">
    <location>
        <begin position="1"/>
        <end position="22"/>
    </location>
</feature>
<dbReference type="Pfam" id="PF07007">
    <property type="entry name" value="LprI"/>
    <property type="match status" value="1"/>
</dbReference>
<dbReference type="PANTHER" id="PTHR37549">
    <property type="entry name" value="LIPOPROTEIN LPRI"/>
    <property type="match status" value="1"/>
</dbReference>
<dbReference type="EMBL" id="CP016414">
    <property type="protein sequence ID" value="ANU36150.1"/>
    <property type="molecule type" value="Genomic_DNA"/>
</dbReference>
<accession>A0A1C7F881</accession>
<organism evidence="3 4">
    <name type="scientific">Vibrio scophthalmi</name>
    <dbReference type="NCBI Taxonomy" id="45658"/>
    <lineage>
        <taxon>Bacteria</taxon>
        <taxon>Pseudomonadati</taxon>
        <taxon>Pseudomonadota</taxon>
        <taxon>Gammaproteobacteria</taxon>
        <taxon>Vibrionales</taxon>
        <taxon>Vibrionaceae</taxon>
        <taxon>Vibrio</taxon>
    </lineage>
</organism>
<dbReference type="AlphaFoldDB" id="A0A1C7F881"/>
<dbReference type="GO" id="GO:0005576">
    <property type="term" value="C:extracellular region"/>
    <property type="evidence" value="ECO:0007669"/>
    <property type="project" value="TreeGrafter"/>
</dbReference>
<dbReference type="GeneID" id="96870988"/>
<reference evidence="3 4" key="1">
    <citation type="submission" date="2016-07" db="EMBL/GenBank/DDBJ databases">
        <title>Genome sequencing of Vibrio scophthalmi strain VS-05, an isolated from Paralichthys olivaceus.</title>
        <authorList>
            <person name="Han H.-J."/>
        </authorList>
    </citation>
    <scope>NUCLEOTIDE SEQUENCE [LARGE SCALE GENOMIC DNA]</scope>
    <source>
        <strain evidence="3 4">VS-05</strain>
    </source>
</reference>
<evidence type="ECO:0000259" key="2">
    <source>
        <dbReference type="Pfam" id="PF07007"/>
    </source>
</evidence>
<evidence type="ECO:0000256" key="1">
    <source>
        <dbReference type="SAM" id="SignalP"/>
    </source>
</evidence>
<feature type="domain" description="Lysozyme inhibitor LprI-like N-terminal" evidence="2">
    <location>
        <begin position="27"/>
        <end position="87"/>
    </location>
</feature>